<proteinExistence type="predicted"/>
<protein>
    <submittedName>
        <fullName evidence="2">Uncharacterized protein PF11_0207-like</fullName>
    </submittedName>
</protein>
<feature type="compositionally biased region" description="Basic and acidic residues" evidence="1">
    <location>
        <begin position="202"/>
        <end position="224"/>
    </location>
</feature>
<feature type="compositionally biased region" description="Polar residues" evidence="1">
    <location>
        <begin position="1"/>
        <end position="10"/>
    </location>
</feature>
<dbReference type="RefSeq" id="XP_028143526.1">
    <property type="nucleotide sequence ID" value="XM_028287725.1"/>
</dbReference>
<dbReference type="InParanoid" id="A0A6P7G3M1"/>
<evidence type="ECO:0000313" key="2">
    <source>
        <dbReference type="RefSeq" id="XP_028143526.1"/>
    </source>
</evidence>
<accession>A0A6P7G3M1</accession>
<reference evidence="2" key="1">
    <citation type="submission" date="2025-08" db="UniProtKB">
        <authorList>
            <consortium name="RefSeq"/>
        </authorList>
    </citation>
    <scope>IDENTIFICATION</scope>
    <source>
        <tissue evidence="2">Whole insect</tissue>
    </source>
</reference>
<feature type="region of interest" description="Disordered" evidence="1">
    <location>
        <begin position="197"/>
        <end position="224"/>
    </location>
</feature>
<sequence>MNNSQPQTPRGSKRERIDDNTSPGEQHVFQKSKIIARSPQRERTHNQTEINMEEIKEMLREFNKSLKEDMAEIKREIKNDIKEIREDIKDMKKEIQKSKEEMGSMVEEITQVKAEWDKEKEAVYSRIKEAEDRMEKIERQKIRNNLLITGITMDAQNDSILEEAMEKMIEQELMLKTKIKNAHKIGQERCIVEMAEWGGQSEDTKRESKVKEDRHIHRGRPYKE</sequence>
<feature type="region of interest" description="Disordered" evidence="1">
    <location>
        <begin position="1"/>
        <end position="48"/>
    </location>
</feature>
<organism evidence="2">
    <name type="scientific">Diabrotica virgifera virgifera</name>
    <name type="common">western corn rootworm</name>
    <dbReference type="NCBI Taxonomy" id="50390"/>
    <lineage>
        <taxon>Eukaryota</taxon>
        <taxon>Metazoa</taxon>
        <taxon>Ecdysozoa</taxon>
        <taxon>Arthropoda</taxon>
        <taxon>Hexapoda</taxon>
        <taxon>Insecta</taxon>
        <taxon>Pterygota</taxon>
        <taxon>Neoptera</taxon>
        <taxon>Endopterygota</taxon>
        <taxon>Coleoptera</taxon>
        <taxon>Polyphaga</taxon>
        <taxon>Cucujiformia</taxon>
        <taxon>Chrysomeloidea</taxon>
        <taxon>Chrysomelidae</taxon>
        <taxon>Galerucinae</taxon>
        <taxon>Diabroticina</taxon>
        <taxon>Diabroticites</taxon>
        <taxon>Diabrotica</taxon>
    </lineage>
</organism>
<evidence type="ECO:0000256" key="1">
    <source>
        <dbReference type="SAM" id="MobiDB-lite"/>
    </source>
</evidence>
<dbReference type="AlphaFoldDB" id="A0A6P7G3M1"/>
<gene>
    <name evidence="2" type="primary">LOC114337320</name>
</gene>
<name>A0A6P7G3M1_DIAVI</name>